<evidence type="ECO:0000313" key="2">
    <source>
        <dbReference type="Proteomes" id="UP001500689"/>
    </source>
</evidence>
<keyword evidence="2" id="KW-1185">Reference proteome</keyword>
<sequence length="81" mass="9423">MHERHERPVGRRAEAERSDWTEQDLLTVDEALPRLLDGIDEVTGEIEATADPAERELLERRLEAMHLARTHLETQQEARRA</sequence>
<accession>A0ABP6V6N2</accession>
<proteinExistence type="predicted"/>
<protein>
    <submittedName>
        <fullName evidence="1">Uncharacterized protein</fullName>
    </submittedName>
</protein>
<gene>
    <name evidence="1" type="ORF">GCM10022222_07700</name>
</gene>
<comment type="caution">
    <text evidence="1">The sequence shown here is derived from an EMBL/GenBank/DDBJ whole genome shotgun (WGS) entry which is preliminary data.</text>
</comment>
<evidence type="ECO:0000313" key="1">
    <source>
        <dbReference type="EMBL" id="GAA3527153.1"/>
    </source>
</evidence>
<reference evidence="2" key="1">
    <citation type="journal article" date="2019" name="Int. J. Syst. Evol. Microbiol.">
        <title>The Global Catalogue of Microorganisms (GCM) 10K type strain sequencing project: providing services to taxonomists for standard genome sequencing and annotation.</title>
        <authorList>
            <consortium name="The Broad Institute Genomics Platform"/>
            <consortium name="The Broad Institute Genome Sequencing Center for Infectious Disease"/>
            <person name="Wu L."/>
            <person name="Ma J."/>
        </authorList>
    </citation>
    <scope>NUCLEOTIDE SEQUENCE [LARGE SCALE GENOMIC DNA]</scope>
    <source>
        <strain evidence="2">JCM 16898</strain>
    </source>
</reference>
<organism evidence="1 2">
    <name type="scientific">Amycolatopsis ultiminotia</name>
    <dbReference type="NCBI Taxonomy" id="543629"/>
    <lineage>
        <taxon>Bacteria</taxon>
        <taxon>Bacillati</taxon>
        <taxon>Actinomycetota</taxon>
        <taxon>Actinomycetes</taxon>
        <taxon>Pseudonocardiales</taxon>
        <taxon>Pseudonocardiaceae</taxon>
        <taxon>Amycolatopsis</taxon>
    </lineage>
</organism>
<name>A0ABP6V6N2_9PSEU</name>
<dbReference type="Proteomes" id="UP001500689">
    <property type="component" value="Unassembled WGS sequence"/>
</dbReference>
<dbReference type="EMBL" id="BAAAZN010000001">
    <property type="protein sequence ID" value="GAA3527153.1"/>
    <property type="molecule type" value="Genomic_DNA"/>
</dbReference>